<evidence type="ECO:0000313" key="5">
    <source>
        <dbReference type="Proteomes" id="UP001642409"/>
    </source>
</evidence>
<comment type="caution">
    <text evidence="3">The sequence shown here is derived from an EMBL/GenBank/DDBJ whole genome shotgun (WGS) entry which is preliminary data.</text>
</comment>
<dbReference type="EMBL" id="CATOUU010000557">
    <property type="protein sequence ID" value="CAI9934071.1"/>
    <property type="molecule type" value="Genomic_DNA"/>
</dbReference>
<accession>A0AA86PAG8</accession>
<dbReference type="EMBL" id="CAXDID020000281">
    <property type="protein sequence ID" value="CAL6070012.1"/>
    <property type="molecule type" value="Genomic_DNA"/>
</dbReference>
<name>A0AA86PAG8_9EUKA</name>
<dbReference type="CDD" id="cd00167">
    <property type="entry name" value="SANT"/>
    <property type="match status" value="1"/>
</dbReference>
<dbReference type="AlphaFoldDB" id="A0AA86PAG8"/>
<dbReference type="GO" id="GO:0003677">
    <property type="term" value="F:DNA binding"/>
    <property type="evidence" value="ECO:0007669"/>
    <property type="project" value="UniProtKB-KW"/>
</dbReference>
<dbReference type="PROSITE" id="PS50090">
    <property type="entry name" value="MYB_LIKE"/>
    <property type="match status" value="1"/>
</dbReference>
<evidence type="ECO:0000259" key="2">
    <source>
        <dbReference type="PROSITE" id="PS51294"/>
    </source>
</evidence>
<feature type="domain" description="Myb-like" evidence="1">
    <location>
        <begin position="1"/>
        <end position="51"/>
    </location>
</feature>
<gene>
    <name evidence="3" type="ORF">HINF_LOCUS21716</name>
    <name evidence="4" type="ORF">HINF_LOCUS54252</name>
</gene>
<evidence type="ECO:0000313" key="3">
    <source>
        <dbReference type="EMBL" id="CAI9934071.1"/>
    </source>
</evidence>
<dbReference type="SMART" id="SM00717">
    <property type="entry name" value="SANT"/>
    <property type="match status" value="2"/>
</dbReference>
<dbReference type="Proteomes" id="UP001642409">
    <property type="component" value="Unassembled WGS sequence"/>
</dbReference>
<dbReference type="InterPro" id="IPR009057">
    <property type="entry name" value="Homeodomain-like_sf"/>
</dbReference>
<reference evidence="3" key="1">
    <citation type="submission" date="2023-06" db="EMBL/GenBank/DDBJ databases">
        <authorList>
            <person name="Kurt Z."/>
        </authorList>
    </citation>
    <scope>NUCLEOTIDE SEQUENCE</scope>
</reference>
<protein>
    <submittedName>
        <fullName evidence="3">Myb-like DNA-binding domain-containing protein</fullName>
    </submittedName>
    <submittedName>
        <fullName evidence="4">Myb-like_DNA-binding domain-containing protein</fullName>
    </submittedName>
</protein>
<proteinExistence type="predicted"/>
<sequence length="187" mass="22332">MQRQQWSKSERNTLFKLILENTSNNRINWRLISAKLNRTANQCRKQYNHQTKSLNLKKNKRWSGAEFGQLFGSVIVHGKKWELIRKLQFPNLTAEQLKKKYELFEKRRKQGEELVRKILNGEEIQKQEIPHIIIQYKHFTKLLHMYDNVNQMDMLSKQAVLKTDQDFNIRVSVAKMKEILTAHGIEV</sequence>
<evidence type="ECO:0000259" key="1">
    <source>
        <dbReference type="PROSITE" id="PS50090"/>
    </source>
</evidence>
<feature type="domain" description="HTH myb-type" evidence="2">
    <location>
        <begin position="1"/>
        <end position="58"/>
    </location>
</feature>
<keyword evidence="3" id="KW-0238">DNA-binding</keyword>
<dbReference type="PROSITE" id="PS51294">
    <property type="entry name" value="HTH_MYB"/>
    <property type="match status" value="1"/>
</dbReference>
<evidence type="ECO:0000313" key="4">
    <source>
        <dbReference type="EMBL" id="CAL6070012.1"/>
    </source>
</evidence>
<dbReference type="InterPro" id="IPR001005">
    <property type="entry name" value="SANT/Myb"/>
</dbReference>
<dbReference type="Gene3D" id="1.10.10.60">
    <property type="entry name" value="Homeodomain-like"/>
    <property type="match status" value="1"/>
</dbReference>
<dbReference type="Pfam" id="PF00249">
    <property type="entry name" value="Myb_DNA-binding"/>
    <property type="match status" value="1"/>
</dbReference>
<organism evidence="3">
    <name type="scientific">Hexamita inflata</name>
    <dbReference type="NCBI Taxonomy" id="28002"/>
    <lineage>
        <taxon>Eukaryota</taxon>
        <taxon>Metamonada</taxon>
        <taxon>Diplomonadida</taxon>
        <taxon>Hexamitidae</taxon>
        <taxon>Hexamitinae</taxon>
        <taxon>Hexamita</taxon>
    </lineage>
</organism>
<keyword evidence="5" id="KW-1185">Reference proteome</keyword>
<dbReference type="SUPFAM" id="SSF46689">
    <property type="entry name" value="Homeodomain-like"/>
    <property type="match status" value="2"/>
</dbReference>
<dbReference type="InterPro" id="IPR017930">
    <property type="entry name" value="Myb_dom"/>
</dbReference>
<reference evidence="4 5" key="2">
    <citation type="submission" date="2024-07" db="EMBL/GenBank/DDBJ databases">
        <authorList>
            <person name="Akdeniz Z."/>
        </authorList>
    </citation>
    <scope>NUCLEOTIDE SEQUENCE [LARGE SCALE GENOMIC DNA]</scope>
</reference>